<gene>
    <name evidence="2" type="primary">pelG</name>
    <name evidence="2" type="ORF">I5677_11535</name>
</gene>
<evidence type="ECO:0000313" key="3">
    <source>
        <dbReference type="Proteomes" id="UP000623269"/>
    </source>
</evidence>
<reference evidence="2" key="1">
    <citation type="submission" date="2020-12" db="EMBL/GenBank/DDBJ databases">
        <title>M. sibirica DSM 26468T genome.</title>
        <authorList>
            <person name="Thieme N."/>
            <person name="Rettenmaier R."/>
            <person name="Zverlov V."/>
            <person name="Liebl W."/>
        </authorList>
    </citation>
    <scope>NUCLEOTIDE SEQUENCE</scope>
    <source>
        <strain evidence="2">DSM 26468</strain>
    </source>
</reference>
<evidence type="ECO:0000313" key="2">
    <source>
        <dbReference type="EMBL" id="MBH1941526.1"/>
    </source>
</evidence>
<keyword evidence="1" id="KW-0812">Transmembrane</keyword>
<sequence length="462" mass="52710">MAGVGFELRKIFKDETIHGKVKGVIYASMTTIGPTIMFMLLLLGIRYVMNIFDVPYKEQIFFSSASLYLFIFATMISGALNTISTRFISDMIFIEKDEYIPATMFGTIMIGSFAAAIPNFIICIVLFAKYDINPVFLIGYYLFGIMITVTYCIMTFISAIKEYAKITASFFVGLLSAVAIFFIAQRYMGLSVINCIIYSLALGFLLINVFLIYYIITFFEKSNHRYFEFLKYYIKYPKLFLSGLFYVLGLYISNIIFWFYSDIATVVTLFHVAPSYDMATFLAVIVNLSAIVIYTVKVETQFFEKYKLYVMALNNANYAVIEKARKNMNNTIHINLFFIYEIQLIITIILTCLSVMFFPMLGIGGLTLDFFLLLGIAYYAIFSMYFTVVFLYYFSDQFGSFIATALFFGVTVIASLIAIKLGNGYYAIAPLTGAIVGWIYAFLRLKYILKDINANIFCGILK</sequence>
<dbReference type="RefSeq" id="WP_197661753.1">
    <property type="nucleotide sequence ID" value="NZ_JAEAGR010000012.1"/>
</dbReference>
<feature type="transmembrane region" description="Helical" evidence="1">
    <location>
        <begin position="196"/>
        <end position="219"/>
    </location>
</feature>
<feature type="transmembrane region" description="Helical" evidence="1">
    <location>
        <begin position="279"/>
        <end position="296"/>
    </location>
</feature>
<evidence type="ECO:0000256" key="1">
    <source>
        <dbReference type="SAM" id="Phobius"/>
    </source>
</evidence>
<feature type="transmembrane region" description="Helical" evidence="1">
    <location>
        <begin position="239"/>
        <end position="259"/>
    </location>
</feature>
<feature type="transmembrane region" description="Helical" evidence="1">
    <location>
        <begin position="104"/>
        <end position="128"/>
    </location>
</feature>
<organism evidence="2 3">
    <name type="scientific">Mobilitalea sibirica</name>
    <dbReference type="NCBI Taxonomy" id="1462919"/>
    <lineage>
        <taxon>Bacteria</taxon>
        <taxon>Bacillati</taxon>
        <taxon>Bacillota</taxon>
        <taxon>Clostridia</taxon>
        <taxon>Lachnospirales</taxon>
        <taxon>Lachnospiraceae</taxon>
        <taxon>Mobilitalea</taxon>
    </lineage>
</organism>
<keyword evidence="1" id="KW-0472">Membrane</keyword>
<feature type="transmembrane region" description="Helical" evidence="1">
    <location>
        <begin position="134"/>
        <end position="154"/>
    </location>
</feature>
<dbReference type="Proteomes" id="UP000623269">
    <property type="component" value="Unassembled WGS sequence"/>
</dbReference>
<feature type="transmembrane region" description="Helical" evidence="1">
    <location>
        <begin position="401"/>
        <end position="419"/>
    </location>
</feature>
<keyword evidence="3" id="KW-1185">Reference proteome</keyword>
<dbReference type="InterPro" id="IPR031617">
    <property type="entry name" value="PelG"/>
</dbReference>
<feature type="transmembrane region" description="Helical" evidence="1">
    <location>
        <begin position="166"/>
        <end position="184"/>
    </location>
</feature>
<feature type="transmembrane region" description="Helical" evidence="1">
    <location>
        <begin position="23"/>
        <end position="48"/>
    </location>
</feature>
<dbReference type="EMBL" id="JAEAGR010000012">
    <property type="protein sequence ID" value="MBH1941526.1"/>
    <property type="molecule type" value="Genomic_DNA"/>
</dbReference>
<name>A0A8J7KTL8_9FIRM</name>
<dbReference type="Pfam" id="PF16933">
    <property type="entry name" value="PelG"/>
    <property type="match status" value="1"/>
</dbReference>
<proteinExistence type="predicted"/>
<comment type="caution">
    <text evidence="2">The sequence shown here is derived from an EMBL/GenBank/DDBJ whole genome shotgun (WGS) entry which is preliminary data.</text>
</comment>
<feature type="transmembrane region" description="Helical" evidence="1">
    <location>
        <begin position="334"/>
        <end position="358"/>
    </location>
</feature>
<feature type="transmembrane region" description="Helical" evidence="1">
    <location>
        <begin position="60"/>
        <end position="83"/>
    </location>
</feature>
<feature type="transmembrane region" description="Helical" evidence="1">
    <location>
        <begin position="425"/>
        <end position="443"/>
    </location>
</feature>
<feature type="transmembrane region" description="Helical" evidence="1">
    <location>
        <begin position="370"/>
        <end position="394"/>
    </location>
</feature>
<accession>A0A8J7KTL8</accession>
<dbReference type="AlphaFoldDB" id="A0A8J7KTL8"/>
<protein>
    <submittedName>
        <fullName evidence="2">Exopolysaccharide Pel transporter PelG</fullName>
    </submittedName>
</protein>
<keyword evidence="1" id="KW-1133">Transmembrane helix</keyword>